<reference evidence="1" key="1">
    <citation type="submission" date="2021-01" db="EMBL/GenBank/DDBJ databases">
        <authorList>
            <person name="Corre E."/>
            <person name="Pelletier E."/>
            <person name="Niang G."/>
            <person name="Scheremetjew M."/>
            <person name="Finn R."/>
            <person name="Kale V."/>
            <person name="Holt S."/>
            <person name="Cochrane G."/>
            <person name="Meng A."/>
            <person name="Brown T."/>
            <person name="Cohen L."/>
        </authorList>
    </citation>
    <scope>NUCLEOTIDE SEQUENCE</scope>
    <source>
        <strain evidence="1">CCMP1381</strain>
    </source>
</reference>
<protein>
    <submittedName>
        <fullName evidence="1">Uncharacterized protein</fullName>
    </submittedName>
</protein>
<sequence>MEHDVGITGNDWRALFDAHLARDHPPQEGGGDTDLLSWLVGWAPIPPPHPHEAAGWTLGVQQNSRFGELHNVPIPNLAVHFGPVIRVSSRLMDHMHVSALEGYLGHFEIAPTTLCNQTRWCTIGNLSRARVGVIAYRAPVDLVDLVMDSLSTLAPGRLFHPARETSSVSSKGVAAFSGKTTHGSAKAVETDPRKLLRAQHTAMCLLANPRPRRPSWGCLEGCPFHAQWVCPTVNCMANSRNGTYEHLAAGACVRKCQQRPKGCPYDTSIKEWGASNVFQPGDMRKGLWMT</sequence>
<proteinExistence type="predicted"/>
<name>A0A7S2E2V8_9STRA</name>
<evidence type="ECO:0000313" key="1">
    <source>
        <dbReference type="EMBL" id="CAD9471350.1"/>
    </source>
</evidence>
<dbReference type="AlphaFoldDB" id="A0A7S2E2V8"/>
<gene>
    <name evidence="1" type="ORF">DSPE1174_LOCUS27376</name>
</gene>
<organism evidence="1">
    <name type="scientific">Octactis speculum</name>
    <dbReference type="NCBI Taxonomy" id="3111310"/>
    <lineage>
        <taxon>Eukaryota</taxon>
        <taxon>Sar</taxon>
        <taxon>Stramenopiles</taxon>
        <taxon>Ochrophyta</taxon>
        <taxon>Dictyochophyceae</taxon>
        <taxon>Dictyochales</taxon>
        <taxon>Dictyochaceae</taxon>
        <taxon>Octactis</taxon>
    </lineage>
</organism>
<dbReference type="EMBL" id="HBGS01053068">
    <property type="protein sequence ID" value="CAD9471350.1"/>
    <property type="molecule type" value="Transcribed_RNA"/>
</dbReference>
<accession>A0A7S2E2V8</accession>